<evidence type="ECO:0000256" key="1">
    <source>
        <dbReference type="ARBA" id="ARBA00022527"/>
    </source>
</evidence>
<dbReference type="Gene3D" id="3.20.200.10">
    <property type="entry name" value="MHCK/EF2 kinase"/>
    <property type="match status" value="1"/>
</dbReference>
<dbReference type="AlphaFoldDB" id="A0A164MDP4"/>
<dbReference type="InterPro" id="IPR004166">
    <property type="entry name" value="a-kinase_dom"/>
</dbReference>
<organism evidence="5 6">
    <name type="scientific">Sistotremastrum niveocremeum HHB9708</name>
    <dbReference type="NCBI Taxonomy" id="1314777"/>
    <lineage>
        <taxon>Eukaryota</taxon>
        <taxon>Fungi</taxon>
        <taxon>Dikarya</taxon>
        <taxon>Basidiomycota</taxon>
        <taxon>Agaricomycotina</taxon>
        <taxon>Agaricomycetes</taxon>
        <taxon>Sistotremastrales</taxon>
        <taxon>Sistotremastraceae</taxon>
        <taxon>Sertulicium</taxon>
        <taxon>Sertulicium niveocremeum</taxon>
    </lineage>
</organism>
<evidence type="ECO:0000256" key="2">
    <source>
        <dbReference type="ARBA" id="ARBA00022679"/>
    </source>
</evidence>
<evidence type="ECO:0000259" key="4">
    <source>
        <dbReference type="PROSITE" id="PS51158"/>
    </source>
</evidence>
<dbReference type="Proteomes" id="UP000076722">
    <property type="component" value="Unassembled WGS sequence"/>
</dbReference>
<evidence type="ECO:0000313" key="5">
    <source>
        <dbReference type="EMBL" id="KZS86611.1"/>
    </source>
</evidence>
<keyword evidence="6" id="KW-1185">Reference proteome</keyword>
<protein>
    <recommendedName>
        <fullName evidence="4">Alpha-type protein kinase domain-containing protein</fullName>
    </recommendedName>
</protein>
<evidence type="ECO:0000256" key="3">
    <source>
        <dbReference type="ARBA" id="ARBA00022777"/>
    </source>
</evidence>
<dbReference type="STRING" id="1314777.A0A164MDP4"/>
<sequence length="131" mass="14419">VPVLRFAATGVALPESPIGTTDEPVWIIEEAIPGIFFKFINNNGVTPMPGLNQVTHAIAIFLCFCQHVQYNLTSGCCLVADYQGSVEILTDAELATQEANSRHFGRGSISDILENFPTRHICNEWCDYFGI</sequence>
<proteinExistence type="predicted"/>
<dbReference type="GO" id="GO:0005524">
    <property type="term" value="F:ATP binding"/>
    <property type="evidence" value="ECO:0007669"/>
    <property type="project" value="InterPro"/>
</dbReference>
<keyword evidence="2" id="KW-0808">Transferase</keyword>
<gene>
    <name evidence="5" type="ORF">SISNIDRAFT_392737</name>
</gene>
<feature type="non-terminal residue" evidence="5">
    <location>
        <position position="131"/>
    </location>
</feature>
<dbReference type="SUPFAM" id="SSF56112">
    <property type="entry name" value="Protein kinase-like (PK-like)"/>
    <property type="match status" value="1"/>
</dbReference>
<evidence type="ECO:0000313" key="6">
    <source>
        <dbReference type="Proteomes" id="UP000076722"/>
    </source>
</evidence>
<dbReference type="Pfam" id="PF02816">
    <property type="entry name" value="Alpha_kinase"/>
    <property type="match status" value="1"/>
</dbReference>
<dbReference type="GO" id="GO:0004674">
    <property type="term" value="F:protein serine/threonine kinase activity"/>
    <property type="evidence" value="ECO:0007669"/>
    <property type="project" value="UniProtKB-KW"/>
</dbReference>
<feature type="domain" description="Alpha-type protein kinase" evidence="4">
    <location>
        <begin position="1"/>
        <end position="131"/>
    </location>
</feature>
<name>A0A164MDP4_9AGAM</name>
<accession>A0A164MDP4</accession>
<keyword evidence="1" id="KW-0723">Serine/threonine-protein kinase</keyword>
<dbReference type="PROSITE" id="PS51158">
    <property type="entry name" value="ALPHA_KINASE"/>
    <property type="match status" value="1"/>
</dbReference>
<dbReference type="OrthoDB" id="301415at2759"/>
<feature type="non-terminal residue" evidence="5">
    <location>
        <position position="1"/>
    </location>
</feature>
<reference evidence="5 6" key="1">
    <citation type="journal article" date="2016" name="Mol. Biol. Evol.">
        <title>Comparative Genomics of Early-Diverging Mushroom-Forming Fungi Provides Insights into the Origins of Lignocellulose Decay Capabilities.</title>
        <authorList>
            <person name="Nagy L.G."/>
            <person name="Riley R."/>
            <person name="Tritt A."/>
            <person name="Adam C."/>
            <person name="Daum C."/>
            <person name="Floudas D."/>
            <person name="Sun H."/>
            <person name="Yadav J.S."/>
            <person name="Pangilinan J."/>
            <person name="Larsson K.H."/>
            <person name="Matsuura K."/>
            <person name="Barry K."/>
            <person name="Labutti K."/>
            <person name="Kuo R."/>
            <person name="Ohm R.A."/>
            <person name="Bhattacharya S.S."/>
            <person name="Shirouzu T."/>
            <person name="Yoshinaga Y."/>
            <person name="Martin F.M."/>
            <person name="Grigoriev I.V."/>
            <person name="Hibbett D.S."/>
        </authorList>
    </citation>
    <scope>NUCLEOTIDE SEQUENCE [LARGE SCALE GENOMIC DNA]</scope>
    <source>
        <strain evidence="5 6">HHB9708</strain>
    </source>
</reference>
<keyword evidence="3" id="KW-0418">Kinase</keyword>
<dbReference type="InterPro" id="IPR011009">
    <property type="entry name" value="Kinase-like_dom_sf"/>
</dbReference>
<dbReference type="EMBL" id="KV419480">
    <property type="protein sequence ID" value="KZS86611.1"/>
    <property type="molecule type" value="Genomic_DNA"/>
</dbReference>